<reference evidence="3 4" key="1">
    <citation type="journal article" date="2024" name="Insects">
        <title>An Improved Chromosome-Level Genome Assembly of the Firefly Pyrocoelia pectoralis.</title>
        <authorList>
            <person name="Fu X."/>
            <person name="Meyer-Rochow V.B."/>
            <person name="Ballantyne L."/>
            <person name="Zhu X."/>
        </authorList>
    </citation>
    <scope>NUCLEOTIDE SEQUENCE [LARGE SCALE GENOMIC DNA]</scope>
    <source>
        <strain evidence="3">XCY_ONT2</strain>
    </source>
</reference>
<keyword evidence="1" id="KW-0732">Signal</keyword>
<evidence type="ECO:0000259" key="2">
    <source>
        <dbReference type="PROSITE" id="PS50835"/>
    </source>
</evidence>
<evidence type="ECO:0000256" key="1">
    <source>
        <dbReference type="SAM" id="SignalP"/>
    </source>
</evidence>
<proteinExistence type="predicted"/>
<dbReference type="AlphaFoldDB" id="A0AAN7VTB7"/>
<dbReference type="FunFam" id="2.60.40.10:FF:000437">
    <property type="entry name" value="Beat-IIIc, isoform A"/>
    <property type="match status" value="1"/>
</dbReference>
<protein>
    <recommendedName>
        <fullName evidence="2">Ig-like domain-containing protein</fullName>
    </recommendedName>
</protein>
<dbReference type="SUPFAM" id="SSF48726">
    <property type="entry name" value="Immunoglobulin"/>
    <property type="match status" value="1"/>
</dbReference>
<dbReference type="PROSITE" id="PS50835">
    <property type="entry name" value="IG_LIKE"/>
    <property type="match status" value="1"/>
</dbReference>
<accession>A0AAN7VTB7</accession>
<sequence>MKLLWKFFLDTLLMFCCNCVWCIRNVMIEINPPVVERGASATLRCNYDLEGKPLYTVKWYRGQREFYRYTLNDLPPTKVFPFEGLKVNLEMSDEHQVVLQNVEFNLSGNFTCEVSADGPNFPTDMVSRNMSVVVLPKQPPTITTDKSEYAVGDVVRANCTSSPSKPGATLTFSLNNMVVPTNSERKIAVSRGLWVTWASTEFKLFHSNFIDGSLYLHCLAQVTDLYQHDTPFKLDNLKDPIPARVTSQNSGSYHKLGIIPIVLQVSMLLM</sequence>
<dbReference type="CDD" id="cd00096">
    <property type="entry name" value="Ig"/>
    <property type="match status" value="1"/>
</dbReference>
<comment type="caution">
    <text evidence="3">The sequence shown here is derived from an EMBL/GenBank/DDBJ whole genome shotgun (WGS) entry which is preliminary data.</text>
</comment>
<dbReference type="InterPro" id="IPR007110">
    <property type="entry name" value="Ig-like_dom"/>
</dbReference>
<dbReference type="Gene3D" id="2.60.40.10">
    <property type="entry name" value="Immunoglobulins"/>
    <property type="match status" value="2"/>
</dbReference>
<dbReference type="EMBL" id="JAVRBK010000001">
    <property type="protein sequence ID" value="KAK5649424.1"/>
    <property type="molecule type" value="Genomic_DNA"/>
</dbReference>
<dbReference type="Pfam" id="PF13895">
    <property type="entry name" value="Ig_2"/>
    <property type="match status" value="1"/>
</dbReference>
<feature type="domain" description="Ig-like" evidence="2">
    <location>
        <begin position="24"/>
        <end position="131"/>
    </location>
</feature>
<dbReference type="Proteomes" id="UP001329430">
    <property type="component" value="Chromosome 1"/>
</dbReference>
<gene>
    <name evidence="3" type="ORF">RI129_000453</name>
</gene>
<evidence type="ECO:0000313" key="4">
    <source>
        <dbReference type="Proteomes" id="UP001329430"/>
    </source>
</evidence>
<dbReference type="InterPro" id="IPR013783">
    <property type="entry name" value="Ig-like_fold"/>
</dbReference>
<dbReference type="InterPro" id="IPR003599">
    <property type="entry name" value="Ig_sub"/>
</dbReference>
<evidence type="ECO:0000313" key="3">
    <source>
        <dbReference type="EMBL" id="KAK5649424.1"/>
    </source>
</evidence>
<feature type="signal peptide" evidence="1">
    <location>
        <begin position="1"/>
        <end position="22"/>
    </location>
</feature>
<keyword evidence="4" id="KW-1185">Reference proteome</keyword>
<dbReference type="SMART" id="SM00409">
    <property type="entry name" value="IG"/>
    <property type="match status" value="1"/>
</dbReference>
<dbReference type="PANTHER" id="PTHR21261">
    <property type="entry name" value="BEAT PROTEIN"/>
    <property type="match status" value="1"/>
</dbReference>
<feature type="chain" id="PRO_5042820485" description="Ig-like domain-containing protein" evidence="1">
    <location>
        <begin position="23"/>
        <end position="270"/>
    </location>
</feature>
<name>A0AAN7VTB7_9COLE</name>
<dbReference type="PANTHER" id="PTHR21261:SF6">
    <property type="entry name" value="BEATEN PATH IIA-RELATED"/>
    <property type="match status" value="1"/>
</dbReference>
<organism evidence="3 4">
    <name type="scientific">Pyrocoelia pectoralis</name>
    <dbReference type="NCBI Taxonomy" id="417401"/>
    <lineage>
        <taxon>Eukaryota</taxon>
        <taxon>Metazoa</taxon>
        <taxon>Ecdysozoa</taxon>
        <taxon>Arthropoda</taxon>
        <taxon>Hexapoda</taxon>
        <taxon>Insecta</taxon>
        <taxon>Pterygota</taxon>
        <taxon>Neoptera</taxon>
        <taxon>Endopterygota</taxon>
        <taxon>Coleoptera</taxon>
        <taxon>Polyphaga</taxon>
        <taxon>Elateriformia</taxon>
        <taxon>Elateroidea</taxon>
        <taxon>Lampyridae</taxon>
        <taxon>Lampyrinae</taxon>
        <taxon>Pyrocoelia</taxon>
    </lineage>
</organism>
<dbReference type="InterPro" id="IPR036179">
    <property type="entry name" value="Ig-like_dom_sf"/>
</dbReference>